<protein>
    <submittedName>
        <fullName evidence="2">Uncharacterized protein</fullName>
    </submittedName>
</protein>
<keyword evidence="1" id="KW-1133">Transmembrane helix</keyword>
<comment type="caution">
    <text evidence="2">The sequence shown here is derived from an EMBL/GenBank/DDBJ whole genome shotgun (WGS) entry which is preliminary data.</text>
</comment>
<evidence type="ECO:0000313" key="2">
    <source>
        <dbReference type="EMBL" id="RDY70035.1"/>
    </source>
</evidence>
<evidence type="ECO:0000313" key="3">
    <source>
        <dbReference type="Proteomes" id="UP000257032"/>
    </source>
</evidence>
<evidence type="ECO:0000256" key="1">
    <source>
        <dbReference type="SAM" id="Phobius"/>
    </source>
</evidence>
<dbReference type="AlphaFoldDB" id="A0A3D8VL31"/>
<sequence length="88" mass="10367">MCLYWFQFTEEGKKVWRTKMKNLNMQELDEQEKEVHISKLSDLIRVIKNGSTLLKLWLFFDAIFFLSIVAMVLPNSCVLIELKGPNTN</sequence>
<reference evidence="2 3" key="1">
    <citation type="submission" date="2018-08" db="EMBL/GenBank/DDBJ databases">
        <title>Genome sequence of strict halophilic Halobacillus trueperi SS1 isolated from Lunsu, a salty water body of North West Himalayas.</title>
        <authorList>
            <person name="Gupta S."/>
            <person name="Sharma P."/>
            <person name="Dev K."/>
            <person name="Baumler D."/>
            <person name="Sourirajan A."/>
        </authorList>
    </citation>
    <scope>NUCLEOTIDE SEQUENCE [LARGE SCALE GENOMIC DNA]</scope>
    <source>
        <strain evidence="2 3">SS1</strain>
    </source>
</reference>
<accession>A0A3D8VL31</accession>
<dbReference type="Proteomes" id="UP000257032">
    <property type="component" value="Unassembled WGS sequence"/>
</dbReference>
<organism evidence="2 3">
    <name type="scientific">Halobacillus trueperi</name>
    <dbReference type="NCBI Taxonomy" id="156205"/>
    <lineage>
        <taxon>Bacteria</taxon>
        <taxon>Bacillati</taxon>
        <taxon>Bacillota</taxon>
        <taxon>Bacilli</taxon>
        <taxon>Bacillales</taxon>
        <taxon>Bacillaceae</taxon>
        <taxon>Halobacillus</taxon>
    </lineage>
</organism>
<dbReference type="EMBL" id="QTLC01000051">
    <property type="protein sequence ID" value="RDY70035.1"/>
    <property type="molecule type" value="Genomic_DNA"/>
</dbReference>
<proteinExistence type="predicted"/>
<name>A0A3D8VL31_9BACI</name>
<gene>
    <name evidence="2" type="ORF">DXT76_15000</name>
</gene>
<feature type="transmembrane region" description="Helical" evidence="1">
    <location>
        <begin position="53"/>
        <end position="73"/>
    </location>
</feature>
<keyword evidence="1" id="KW-0472">Membrane</keyword>
<keyword evidence="1" id="KW-0812">Transmembrane</keyword>